<dbReference type="InterPro" id="IPR038717">
    <property type="entry name" value="Tc1-like_DDE_dom"/>
</dbReference>
<dbReference type="Gene3D" id="3.30.420.10">
    <property type="entry name" value="Ribonuclease H-like superfamily/Ribonuclease H"/>
    <property type="match status" value="1"/>
</dbReference>
<dbReference type="EMBL" id="MOOB01000107">
    <property type="protein sequence ID" value="OQE71317.1"/>
    <property type="molecule type" value="Genomic_DNA"/>
</dbReference>
<dbReference type="PANTHER" id="PTHR46564:SF1">
    <property type="entry name" value="TRANSPOSASE"/>
    <property type="match status" value="1"/>
</dbReference>
<comment type="caution">
    <text evidence="3">The sequence shown here is derived from an EMBL/GenBank/DDBJ whole genome shotgun (WGS) entry which is preliminary data.</text>
</comment>
<dbReference type="Pfam" id="PF13592">
    <property type="entry name" value="HTH_33"/>
    <property type="match status" value="1"/>
</dbReference>
<dbReference type="InterPro" id="IPR009057">
    <property type="entry name" value="Homeodomain-like_sf"/>
</dbReference>
<gene>
    <name evidence="3" type="ORF">PENNAL_c0107G08575</name>
</gene>
<dbReference type="SUPFAM" id="SSF46689">
    <property type="entry name" value="Homeodomain-like"/>
    <property type="match status" value="1"/>
</dbReference>
<dbReference type="InterPro" id="IPR047655">
    <property type="entry name" value="Transpos_IS630-like"/>
</dbReference>
<name>A0A1V6X867_PENNA</name>
<protein>
    <recommendedName>
        <fullName evidence="5">Tc1-like transposase DDE domain-containing protein</fullName>
    </recommendedName>
</protein>
<evidence type="ECO:0000259" key="1">
    <source>
        <dbReference type="Pfam" id="PF13358"/>
    </source>
</evidence>
<keyword evidence="4" id="KW-1185">Reference proteome</keyword>
<dbReference type="NCBIfam" id="NF033545">
    <property type="entry name" value="transpos_IS630"/>
    <property type="match status" value="1"/>
</dbReference>
<evidence type="ECO:0000259" key="2">
    <source>
        <dbReference type="Pfam" id="PF13592"/>
    </source>
</evidence>
<evidence type="ECO:0008006" key="5">
    <source>
        <dbReference type="Google" id="ProtNLM"/>
    </source>
</evidence>
<dbReference type="STRING" id="60175.A0A1V6X867"/>
<evidence type="ECO:0000313" key="4">
    <source>
        <dbReference type="Proteomes" id="UP000191691"/>
    </source>
</evidence>
<organism evidence="3 4">
    <name type="scientific">Penicillium nalgiovense</name>
    <dbReference type="NCBI Taxonomy" id="60175"/>
    <lineage>
        <taxon>Eukaryota</taxon>
        <taxon>Fungi</taxon>
        <taxon>Dikarya</taxon>
        <taxon>Ascomycota</taxon>
        <taxon>Pezizomycotina</taxon>
        <taxon>Eurotiomycetes</taxon>
        <taxon>Eurotiomycetidae</taxon>
        <taxon>Eurotiales</taxon>
        <taxon>Aspergillaceae</taxon>
        <taxon>Penicillium</taxon>
    </lineage>
</organism>
<accession>A0A1V6X867</accession>
<dbReference type="PANTHER" id="PTHR46564">
    <property type="entry name" value="TRANSPOSASE"/>
    <property type="match status" value="1"/>
</dbReference>
<dbReference type="Pfam" id="PF13358">
    <property type="entry name" value="DDE_3"/>
    <property type="match status" value="1"/>
</dbReference>
<dbReference type="OMA" id="WADEMIY"/>
<reference evidence="4" key="1">
    <citation type="journal article" date="2017" name="Nat. Microbiol.">
        <title>Global analysis of biosynthetic gene clusters reveals vast potential of secondary metabolite production in Penicillium species.</title>
        <authorList>
            <person name="Nielsen J.C."/>
            <person name="Grijseels S."/>
            <person name="Prigent S."/>
            <person name="Ji B."/>
            <person name="Dainat J."/>
            <person name="Nielsen K.F."/>
            <person name="Frisvad J.C."/>
            <person name="Workman M."/>
            <person name="Nielsen J."/>
        </authorList>
    </citation>
    <scope>NUCLEOTIDE SEQUENCE [LARGE SCALE GENOMIC DNA]</scope>
    <source>
        <strain evidence="4">IBT 13039</strain>
    </source>
</reference>
<dbReference type="InterPro" id="IPR025959">
    <property type="entry name" value="Winged_HTH_dom"/>
</dbReference>
<evidence type="ECO:0000313" key="3">
    <source>
        <dbReference type="EMBL" id="OQE71317.1"/>
    </source>
</evidence>
<sequence length="331" mass="38107">MLASQLKCPNFDKNKPPCRYKMARNLDSWKRKMIVHMISSKNRLTTSQMAKLAKCSERSITNIRKKMRLFGSPNPPTISPGPPPSVTPVMLDALCDRLAERPGLYIDEMANFIWDEFNILPSSPSVQRALSRAGWTKKTARQKAKEQNPQLRDFYQHKLSEFCSYHLVFVDESGRDKRVGHRRTGWSPLSVTPVQVSKFHRGQRYQILPAYTQDGILLSLIFKGSTDAVLFESFIEQLLQHCGRWPEPKSVLIMDNASFHHSELLYLPPYSPDFNPIEEFFAELKAYIKKAWPRYEKDPDQGFHAFLRQCVHDVGAKQQSAEGHFRHAGTL</sequence>
<feature type="domain" description="Tc1-like transposase DDE" evidence="1">
    <location>
        <begin position="167"/>
        <end position="290"/>
    </location>
</feature>
<dbReference type="AlphaFoldDB" id="A0A1V6X867"/>
<dbReference type="GO" id="GO:0003676">
    <property type="term" value="F:nucleic acid binding"/>
    <property type="evidence" value="ECO:0007669"/>
    <property type="project" value="InterPro"/>
</dbReference>
<feature type="domain" description="Winged helix-turn helix" evidence="2">
    <location>
        <begin position="107"/>
        <end position="152"/>
    </location>
</feature>
<proteinExistence type="predicted"/>
<dbReference type="Proteomes" id="UP000191691">
    <property type="component" value="Unassembled WGS sequence"/>
</dbReference>
<dbReference type="InterPro" id="IPR036397">
    <property type="entry name" value="RNaseH_sf"/>
</dbReference>